<organism evidence="1 2">
    <name type="scientific">Racocetra persica</name>
    <dbReference type="NCBI Taxonomy" id="160502"/>
    <lineage>
        <taxon>Eukaryota</taxon>
        <taxon>Fungi</taxon>
        <taxon>Fungi incertae sedis</taxon>
        <taxon>Mucoromycota</taxon>
        <taxon>Glomeromycotina</taxon>
        <taxon>Glomeromycetes</taxon>
        <taxon>Diversisporales</taxon>
        <taxon>Gigasporaceae</taxon>
        <taxon>Racocetra</taxon>
    </lineage>
</organism>
<name>A0ACA9SVH7_9GLOM</name>
<feature type="non-terminal residue" evidence="1">
    <location>
        <position position="88"/>
    </location>
</feature>
<proteinExistence type="predicted"/>
<evidence type="ECO:0000313" key="1">
    <source>
        <dbReference type="EMBL" id="CAG8850092.1"/>
    </source>
</evidence>
<feature type="non-terminal residue" evidence="1">
    <location>
        <position position="1"/>
    </location>
</feature>
<accession>A0ACA9SVH7</accession>
<keyword evidence="2" id="KW-1185">Reference proteome</keyword>
<reference evidence="1" key="1">
    <citation type="submission" date="2021-06" db="EMBL/GenBank/DDBJ databases">
        <authorList>
            <person name="Kallberg Y."/>
            <person name="Tangrot J."/>
            <person name="Rosling A."/>
        </authorList>
    </citation>
    <scope>NUCLEOTIDE SEQUENCE</scope>
    <source>
        <strain evidence="1">MA461A</strain>
    </source>
</reference>
<comment type="caution">
    <text evidence="1">The sequence shown here is derived from an EMBL/GenBank/DDBJ whole genome shotgun (WGS) entry which is preliminary data.</text>
</comment>
<evidence type="ECO:0000313" key="2">
    <source>
        <dbReference type="Proteomes" id="UP000789920"/>
    </source>
</evidence>
<dbReference type="EMBL" id="CAJVQC010169016">
    <property type="protein sequence ID" value="CAG8850092.1"/>
    <property type="molecule type" value="Genomic_DNA"/>
</dbReference>
<gene>
    <name evidence="1" type="ORF">RPERSI_LOCUS35920</name>
</gene>
<protein>
    <submittedName>
        <fullName evidence="1">15730_t:CDS:1</fullName>
    </submittedName>
</protein>
<dbReference type="Proteomes" id="UP000789920">
    <property type="component" value="Unassembled WGS sequence"/>
</dbReference>
<sequence length="88" mass="9994">QKFGIKGKGKRISKNVVPLLEAFFLAGDADKSNRYTAEDILNELHSMVREGTLEDEEISKLTTIANWISGYTKKHWQDLAKQSIEITK</sequence>